<evidence type="ECO:0000313" key="1">
    <source>
        <dbReference type="EMBL" id="KAK5614220.1"/>
    </source>
</evidence>
<gene>
    <name evidence="1" type="ORF">CRENBAI_007052</name>
</gene>
<name>A0AAV9RYU5_9TELE</name>
<dbReference type="AlphaFoldDB" id="A0AAV9RYU5"/>
<protein>
    <submittedName>
        <fullName evidence="1">Uncharacterized protein</fullName>
    </submittedName>
</protein>
<comment type="caution">
    <text evidence="1">The sequence shown here is derived from an EMBL/GenBank/DDBJ whole genome shotgun (WGS) entry which is preliminary data.</text>
</comment>
<evidence type="ECO:0000313" key="2">
    <source>
        <dbReference type="Proteomes" id="UP001311232"/>
    </source>
</evidence>
<proteinExistence type="predicted"/>
<dbReference type="Proteomes" id="UP001311232">
    <property type="component" value="Unassembled WGS sequence"/>
</dbReference>
<organism evidence="1 2">
    <name type="scientific">Crenichthys baileyi</name>
    <name type="common">White River springfish</name>
    <dbReference type="NCBI Taxonomy" id="28760"/>
    <lineage>
        <taxon>Eukaryota</taxon>
        <taxon>Metazoa</taxon>
        <taxon>Chordata</taxon>
        <taxon>Craniata</taxon>
        <taxon>Vertebrata</taxon>
        <taxon>Euteleostomi</taxon>
        <taxon>Actinopterygii</taxon>
        <taxon>Neopterygii</taxon>
        <taxon>Teleostei</taxon>
        <taxon>Neoteleostei</taxon>
        <taxon>Acanthomorphata</taxon>
        <taxon>Ovalentaria</taxon>
        <taxon>Atherinomorphae</taxon>
        <taxon>Cyprinodontiformes</taxon>
        <taxon>Goodeidae</taxon>
        <taxon>Crenichthys</taxon>
    </lineage>
</organism>
<reference evidence="1 2" key="1">
    <citation type="submission" date="2021-06" db="EMBL/GenBank/DDBJ databases">
        <authorList>
            <person name="Palmer J.M."/>
        </authorList>
    </citation>
    <scope>NUCLEOTIDE SEQUENCE [LARGE SCALE GENOMIC DNA]</scope>
    <source>
        <strain evidence="1 2">MEX-2019</strain>
        <tissue evidence="1">Muscle</tissue>
    </source>
</reference>
<sequence length="65" mass="7049">MAAASGIIRVFEFTVADSAVGPDARQPLLGLMADQWDVDFANSRAEQQIHGKVQEMNTNLTQADT</sequence>
<keyword evidence="2" id="KW-1185">Reference proteome</keyword>
<dbReference type="EMBL" id="JAHHUM010001169">
    <property type="protein sequence ID" value="KAK5614220.1"/>
    <property type="molecule type" value="Genomic_DNA"/>
</dbReference>
<accession>A0AAV9RYU5</accession>